<name>A0A5B8RN33_9CAUD</name>
<organism evidence="1 2">
    <name type="scientific">Salmonella phage Shemara</name>
    <dbReference type="NCBI Taxonomy" id="2596714"/>
    <lineage>
        <taxon>Viruses</taxon>
        <taxon>Duplodnaviria</taxon>
        <taxon>Heunggongvirae</taxon>
        <taxon>Uroviricota</taxon>
        <taxon>Caudoviricetes</taxon>
        <taxon>Sarkviridae</taxon>
        <taxon>Guernseyvirinae</taxon>
        <taxon>Cornellvirus</taxon>
        <taxon>Cornellvirus shemara</taxon>
    </lineage>
</organism>
<dbReference type="Proteomes" id="UP000321671">
    <property type="component" value="Segment"/>
</dbReference>
<sequence>MKYLLCEVESFYDEVFDGSLCRVTKPLQVFSTKEDAEEAMELMSQFYDYNLRVVPANMLGEEFR</sequence>
<gene>
    <name evidence="1" type="ORF">CPT_Shemara_072</name>
</gene>
<evidence type="ECO:0000313" key="2">
    <source>
        <dbReference type="Proteomes" id="UP000321671"/>
    </source>
</evidence>
<protein>
    <submittedName>
        <fullName evidence="1">Uncharacterized protein</fullName>
    </submittedName>
</protein>
<dbReference type="EMBL" id="MN070121">
    <property type="protein sequence ID" value="QEA10401.1"/>
    <property type="molecule type" value="Genomic_DNA"/>
</dbReference>
<proteinExistence type="predicted"/>
<reference evidence="1 2" key="1">
    <citation type="journal article" date="2020" name="Microbiol. Resour. Announc.">
        <title>Complete Genome Sequence of Salmonella enterica Siphophage Shemara.</title>
        <authorList>
            <person name="Chung M."/>
            <person name="Xie Y."/>
            <person name="Newkirk H."/>
            <person name="Liu M."/>
            <person name="Gill J.J."/>
            <person name="Ramsey J."/>
        </authorList>
    </citation>
    <scope>NUCLEOTIDE SEQUENCE [LARGE SCALE GENOMIC DNA]</scope>
</reference>
<accession>A0A5B8RN33</accession>
<evidence type="ECO:0000313" key="1">
    <source>
        <dbReference type="EMBL" id="QEA10401.1"/>
    </source>
</evidence>
<keyword evidence="2" id="KW-1185">Reference proteome</keyword>